<organism evidence="2 3">
    <name type="scientific">Fulvivirga imtechensis AK7</name>
    <dbReference type="NCBI Taxonomy" id="1237149"/>
    <lineage>
        <taxon>Bacteria</taxon>
        <taxon>Pseudomonadati</taxon>
        <taxon>Bacteroidota</taxon>
        <taxon>Cytophagia</taxon>
        <taxon>Cytophagales</taxon>
        <taxon>Fulvivirgaceae</taxon>
        <taxon>Fulvivirga</taxon>
    </lineage>
</organism>
<evidence type="ECO:0000259" key="1">
    <source>
        <dbReference type="Pfam" id="PF03551"/>
    </source>
</evidence>
<dbReference type="PANTHER" id="PTHR33169:SF14">
    <property type="entry name" value="TRANSCRIPTIONAL REGULATOR RV3488"/>
    <property type="match status" value="1"/>
</dbReference>
<accession>L8JIA8</accession>
<dbReference type="RefSeq" id="WP_009583157.1">
    <property type="nucleotide sequence ID" value="NZ_AMZN01000109.1"/>
</dbReference>
<gene>
    <name evidence="2" type="ORF">C900_00248</name>
</gene>
<dbReference type="InterPro" id="IPR036390">
    <property type="entry name" value="WH_DNA-bd_sf"/>
</dbReference>
<dbReference type="Pfam" id="PF03551">
    <property type="entry name" value="PadR"/>
    <property type="match status" value="1"/>
</dbReference>
<dbReference type="InterPro" id="IPR005149">
    <property type="entry name" value="Tscrpt_reg_PadR_N"/>
</dbReference>
<sequence length="112" mass="12033">MKLTQLGEFEELVLLVVGALGDEAYGVTVKQEIESQTGRKPSIGALHSALNRLETKGFINSHEGGATNERGGRRKRYYQLTASGKRALLAAHELRSNLISRVPGLSLGGSLS</sequence>
<comment type="caution">
    <text evidence="2">The sequence shown here is derived from an EMBL/GenBank/DDBJ whole genome shotgun (WGS) entry which is preliminary data.</text>
</comment>
<feature type="domain" description="Transcription regulator PadR N-terminal" evidence="1">
    <location>
        <begin position="22"/>
        <end position="88"/>
    </location>
</feature>
<keyword evidence="3" id="KW-1185">Reference proteome</keyword>
<name>L8JIA8_9BACT</name>
<protein>
    <submittedName>
        <fullName evidence="2">Transcriptional regulator, PadR family</fullName>
    </submittedName>
</protein>
<dbReference type="EMBL" id="AMZN01000109">
    <property type="protein sequence ID" value="ELR68560.1"/>
    <property type="molecule type" value="Genomic_DNA"/>
</dbReference>
<dbReference type="PATRIC" id="fig|1237149.3.peg.5364"/>
<dbReference type="AlphaFoldDB" id="L8JIA8"/>
<dbReference type="PANTHER" id="PTHR33169">
    <property type="entry name" value="PADR-FAMILY TRANSCRIPTIONAL REGULATOR"/>
    <property type="match status" value="1"/>
</dbReference>
<dbReference type="Gene3D" id="1.10.10.10">
    <property type="entry name" value="Winged helix-like DNA-binding domain superfamily/Winged helix DNA-binding domain"/>
    <property type="match status" value="1"/>
</dbReference>
<dbReference type="OrthoDB" id="982587at2"/>
<dbReference type="SUPFAM" id="SSF46785">
    <property type="entry name" value="Winged helix' DNA-binding domain"/>
    <property type="match status" value="1"/>
</dbReference>
<proteinExistence type="predicted"/>
<dbReference type="STRING" id="1237149.C900_00248"/>
<evidence type="ECO:0000313" key="3">
    <source>
        <dbReference type="Proteomes" id="UP000011135"/>
    </source>
</evidence>
<evidence type="ECO:0000313" key="2">
    <source>
        <dbReference type="EMBL" id="ELR68560.1"/>
    </source>
</evidence>
<dbReference type="Proteomes" id="UP000011135">
    <property type="component" value="Unassembled WGS sequence"/>
</dbReference>
<reference evidence="2 3" key="1">
    <citation type="submission" date="2012-12" db="EMBL/GenBank/DDBJ databases">
        <title>Genome assembly of Fulvivirga imtechensis AK7.</title>
        <authorList>
            <person name="Nupur N."/>
            <person name="Khatri I."/>
            <person name="Kumar R."/>
            <person name="Subramanian S."/>
            <person name="Pinnaka A."/>
        </authorList>
    </citation>
    <scope>NUCLEOTIDE SEQUENCE [LARGE SCALE GENOMIC DNA]</scope>
    <source>
        <strain evidence="2 3">AK7</strain>
    </source>
</reference>
<dbReference type="InterPro" id="IPR052509">
    <property type="entry name" value="Metal_resp_DNA-bind_regulator"/>
</dbReference>
<dbReference type="InterPro" id="IPR036388">
    <property type="entry name" value="WH-like_DNA-bd_sf"/>
</dbReference>
<dbReference type="eggNOG" id="COG1695">
    <property type="taxonomic scope" value="Bacteria"/>
</dbReference>